<feature type="disulfide bond" evidence="3">
    <location>
        <begin position="253"/>
        <end position="270"/>
    </location>
</feature>
<feature type="chain" id="PRO_5013680311" description="EGF-like domain-containing protein" evidence="4">
    <location>
        <begin position="22"/>
        <end position="294"/>
    </location>
</feature>
<feature type="signal peptide" evidence="4">
    <location>
        <begin position="1"/>
        <end position="21"/>
    </location>
</feature>
<evidence type="ECO:0000259" key="5">
    <source>
        <dbReference type="PROSITE" id="PS50026"/>
    </source>
</evidence>
<evidence type="ECO:0000313" key="7">
    <source>
        <dbReference type="Proteomes" id="UP000230069"/>
    </source>
</evidence>
<dbReference type="GO" id="GO:0030247">
    <property type="term" value="F:polysaccharide binding"/>
    <property type="evidence" value="ECO:0007669"/>
    <property type="project" value="InterPro"/>
</dbReference>
<dbReference type="GO" id="GO:0016020">
    <property type="term" value="C:membrane"/>
    <property type="evidence" value="ECO:0007669"/>
    <property type="project" value="UniProtKB-SubCell"/>
</dbReference>
<dbReference type="InterPro" id="IPR025287">
    <property type="entry name" value="WAK_GUB"/>
</dbReference>
<dbReference type="InterPro" id="IPR000742">
    <property type="entry name" value="EGF"/>
</dbReference>
<dbReference type="OrthoDB" id="4062651at2759"/>
<keyword evidence="3" id="KW-0245">EGF-like domain</keyword>
<protein>
    <recommendedName>
        <fullName evidence="5">EGF-like domain-containing protein</fullName>
    </recommendedName>
</protein>
<evidence type="ECO:0000256" key="2">
    <source>
        <dbReference type="ARBA" id="ARBA00022729"/>
    </source>
</evidence>
<keyword evidence="7" id="KW-1185">Reference proteome</keyword>
<feature type="domain" description="EGF-like" evidence="5">
    <location>
        <begin position="245"/>
        <end position="285"/>
    </location>
</feature>
<dbReference type="PANTHER" id="PTHR33491">
    <property type="entry name" value="OSJNBA0016N04.9 PROTEIN"/>
    <property type="match status" value="1"/>
</dbReference>
<accession>A0A2G5FAR1</accession>
<dbReference type="Pfam" id="PF13947">
    <property type="entry name" value="GUB_WAK_bind"/>
    <property type="match status" value="1"/>
</dbReference>
<dbReference type="EMBL" id="KZ305018">
    <property type="protein sequence ID" value="PIA65121.1"/>
    <property type="molecule type" value="Genomic_DNA"/>
</dbReference>
<reference evidence="6 7" key="1">
    <citation type="submission" date="2017-09" db="EMBL/GenBank/DDBJ databases">
        <title>WGS assembly of Aquilegia coerulea Goldsmith.</title>
        <authorList>
            <person name="Hodges S."/>
            <person name="Kramer E."/>
            <person name="Nordborg M."/>
            <person name="Tomkins J."/>
            <person name="Borevitz J."/>
            <person name="Derieg N."/>
            <person name="Yan J."/>
            <person name="Mihaltcheva S."/>
            <person name="Hayes R.D."/>
            <person name="Rokhsar D."/>
        </authorList>
    </citation>
    <scope>NUCLEOTIDE SEQUENCE [LARGE SCALE GENOMIC DNA]</scope>
    <source>
        <strain evidence="7">cv. Goldsmith</strain>
    </source>
</reference>
<dbReference type="Proteomes" id="UP000230069">
    <property type="component" value="Unassembled WGS sequence"/>
</dbReference>
<proteinExistence type="predicted"/>
<evidence type="ECO:0000313" key="6">
    <source>
        <dbReference type="EMBL" id="PIA65121.1"/>
    </source>
</evidence>
<gene>
    <name evidence="6" type="ORF">AQUCO_00100547v1</name>
</gene>
<organism evidence="6 7">
    <name type="scientific">Aquilegia coerulea</name>
    <name type="common">Rocky mountain columbine</name>
    <dbReference type="NCBI Taxonomy" id="218851"/>
    <lineage>
        <taxon>Eukaryota</taxon>
        <taxon>Viridiplantae</taxon>
        <taxon>Streptophyta</taxon>
        <taxon>Embryophyta</taxon>
        <taxon>Tracheophyta</taxon>
        <taxon>Spermatophyta</taxon>
        <taxon>Magnoliopsida</taxon>
        <taxon>Ranunculales</taxon>
        <taxon>Ranunculaceae</taxon>
        <taxon>Thalictroideae</taxon>
        <taxon>Aquilegia</taxon>
    </lineage>
</organism>
<dbReference type="InParanoid" id="A0A2G5FAR1"/>
<comment type="subcellular location">
    <subcellularLocation>
        <location evidence="1">Membrane</location>
        <topology evidence="1">Single-pass membrane protein</topology>
    </subcellularLocation>
</comment>
<evidence type="ECO:0000256" key="1">
    <source>
        <dbReference type="ARBA" id="ARBA00004167"/>
    </source>
</evidence>
<sequence length="294" mass="32744">MAAVEVFLLLFLLQWIMLSSAGGISGIDAKPGCQSKCGNVSIRYPFGVGKECSIGKWTNVTCNTTFNPPKLFLDDLELLQISDDEIRVKTIVVSTCSTEWPLISNETSVFYLDMEDTPFTLSTKNKFTVIGCDFLVRPRKDFNSSHYVTSCVSTCGQNMTEGSCFGIGCCQSPIPRDLQFFSIEEIRVLPNYTDAQSSRTCNSVFLAEEDKYSFKFLDFYNISSLSNIPMVVNWVVANQTCEDAQRDPKTFACKENSDCYHSVDGNGYLCNCSNGYEGNPYLGCQGMKCELFTS</sequence>
<dbReference type="PROSITE" id="PS01186">
    <property type="entry name" value="EGF_2"/>
    <property type="match status" value="1"/>
</dbReference>
<evidence type="ECO:0000256" key="4">
    <source>
        <dbReference type="SAM" id="SignalP"/>
    </source>
</evidence>
<keyword evidence="3" id="KW-1015">Disulfide bond</keyword>
<name>A0A2G5FAR1_AQUCA</name>
<dbReference type="AlphaFoldDB" id="A0A2G5FAR1"/>
<evidence type="ECO:0000256" key="3">
    <source>
        <dbReference type="PROSITE-ProRule" id="PRU00076"/>
    </source>
</evidence>
<dbReference type="PROSITE" id="PS50026">
    <property type="entry name" value="EGF_3"/>
    <property type="match status" value="1"/>
</dbReference>
<keyword evidence="2 4" id="KW-0732">Signal</keyword>
<comment type="caution">
    <text evidence="3">Lacks conserved residue(s) required for the propagation of feature annotation.</text>
</comment>
<dbReference type="STRING" id="218851.A0A2G5FAR1"/>